<dbReference type="Gene3D" id="3.30.56.110">
    <property type="entry name" value="Protein of unknown function DUF2237"/>
    <property type="match status" value="1"/>
</dbReference>
<reference evidence="2" key="2">
    <citation type="submission" date="2013-12" db="EMBL/GenBank/DDBJ databases">
        <title>Evolution of pathogenesis and genome organization in the Tremellales.</title>
        <authorList>
            <person name="Cuomo C."/>
            <person name="Litvintseva A."/>
            <person name="Heitman J."/>
            <person name="Chen Y."/>
            <person name="Sun S."/>
            <person name="Springer D."/>
            <person name="Dromer F."/>
            <person name="Young S."/>
            <person name="Zeng Q."/>
            <person name="Chapman S."/>
            <person name="Gujja S."/>
            <person name="Saif S."/>
            <person name="Birren B."/>
        </authorList>
    </citation>
    <scope>NUCLEOTIDE SEQUENCE [LARGE SCALE GENOMIC DNA]</scope>
    <source>
        <strain evidence="2">BCC8398</strain>
    </source>
</reference>
<dbReference type="STRING" id="1296120.A0A1B9H046"/>
<dbReference type="Pfam" id="PF09996">
    <property type="entry name" value="DUF2237"/>
    <property type="match status" value="1"/>
</dbReference>
<dbReference type="PANTHER" id="PTHR37466">
    <property type="entry name" value="SLR1628 PROTEIN"/>
    <property type="match status" value="1"/>
</dbReference>
<dbReference type="InterPro" id="IPR018714">
    <property type="entry name" value="DUF2237"/>
</dbReference>
<evidence type="ECO:0000313" key="2">
    <source>
        <dbReference type="Proteomes" id="UP000092666"/>
    </source>
</evidence>
<dbReference type="Proteomes" id="UP000092666">
    <property type="component" value="Unassembled WGS sequence"/>
</dbReference>
<evidence type="ECO:0000313" key="1">
    <source>
        <dbReference type="EMBL" id="OCF36642.1"/>
    </source>
</evidence>
<organism evidence="1 2">
    <name type="scientific">Kwoniella heveanensis BCC8398</name>
    <dbReference type="NCBI Taxonomy" id="1296120"/>
    <lineage>
        <taxon>Eukaryota</taxon>
        <taxon>Fungi</taxon>
        <taxon>Dikarya</taxon>
        <taxon>Basidiomycota</taxon>
        <taxon>Agaricomycotina</taxon>
        <taxon>Tremellomycetes</taxon>
        <taxon>Tremellales</taxon>
        <taxon>Cryptococcaceae</taxon>
        <taxon>Kwoniella</taxon>
    </lineage>
</organism>
<dbReference type="AlphaFoldDB" id="A0A1B9H046"/>
<protein>
    <recommendedName>
        <fullName evidence="3">DUF2237 domain-containing protein</fullName>
    </recommendedName>
</protein>
<proteinExistence type="predicted"/>
<dbReference type="PANTHER" id="PTHR37466:SF1">
    <property type="entry name" value="SLR1628 PROTEIN"/>
    <property type="match status" value="1"/>
</dbReference>
<dbReference type="EMBL" id="KI669495">
    <property type="protein sequence ID" value="OCF36642.1"/>
    <property type="molecule type" value="Genomic_DNA"/>
</dbReference>
<name>A0A1B9H046_9TREE</name>
<accession>A0A1B9H046</accession>
<evidence type="ECO:0008006" key="3">
    <source>
        <dbReference type="Google" id="ProtNLM"/>
    </source>
</evidence>
<dbReference type="OrthoDB" id="1517790at2759"/>
<gene>
    <name evidence="1" type="ORF">I316_01894</name>
</gene>
<sequence>MRLQPLLSLPLSLGSLVTSRLNPLLPAALSRSLSVPPHEQVRAATTMVLDESKLSVLHAPLQPHTKEGDSTHPTGFRRDGYCWGDSQDPGNHFIGGVVTKEFLEYSKDQGNDLMTQRPGFPGLKDGCRWCLCVNRWKEALLASEKLGERVVPRVDLSSTALSALKGVKLDDLRKYEYKP</sequence>
<reference evidence="1 2" key="1">
    <citation type="submission" date="2013-07" db="EMBL/GenBank/DDBJ databases">
        <title>The Genome Sequence of Cryptococcus heveanensis BCC8398.</title>
        <authorList>
            <consortium name="The Broad Institute Genome Sequencing Platform"/>
            <person name="Cuomo C."/>
            <person name="Litvintseva A."/>
            <person name="Chen Y."/>
            <person name="Heitman J."/>
            <person name="Sun S."/>
            <person name="Springer D."/>
            <person name="Dromer F."/>
            <person name="Young S.K."/>
            <person name="Zeng Q."/>
            <person name="Gargeya S."/>
            <person name="Fitzgerald M."/>
            <person name="Abouelleil A."/>
            <person name="Alvarado L."/>
            <person name="Berlin A.M."/>
            <person name="Chapman S.B."/>
            <person name="Dewar J."/>
            <person name="Goldberg J."/>
            <person name="Griggs A."/>
            <person name="Gujja S."/>
            <person name="Hansen M."/>
            <person name="Howarth C."/>
            <person name="Imamovic A."/>
            <person name="Larimer J."/>
            <person name="McCowan C."/>
            <person name="Murphy C."/>
            <person name="Pearson M."/>
            <person name="Priest M."/>
            <person name="Roberts A."/>
            <person name="Saif S."/>
            <person name="Shea T."/>
            <person name="Sykes S."/>
            <person name="Wortman J."/>
            <person name="Nusbaum C."/>
            <person name="Birren B."/>
        </authorList>
    </citation>
    <scope>NUCLEOTIDE SEQUENCE [LARGE SCALE GENOMIC DNA]</scope>
    <source>
        <strain evidence="1 2">BCC8398</strain>
    </source>
</reference>
<keyword evidence="2" id="KW-1185">Reference proteome</keyword>